<keyword evidence="3" id="KW-1185">Reference proteome</keyword>
<protein>
    <submittedName>
        <fullName evidence="2">Uncharacterized protein</fullName>
    </submittedName>
</protein>
<feature type="region of interest" description="Disordered" evidence="1">
    <location>
        <begin position="1"/>
        <end position="33"/>
    </location>
</feature>
<evidence type="ECO:0000313" key="3">
    <source>
        <dbReference type="Proteomes" id="UP001620626"/>
    </source>
</evidence>
<feature type="compositionally biased region" description="Basic and acidic residues" evidence="1">
    <location>
        <begin position="13"/>
        <end position="27"/>
    </location>
</feature>
<feature type="compositionally biased region" description="Polar residues" evidence="1">
    <location>
        <begin position="1"/>
        <end position="12"/>
    </location>
</feature>
<name>A0ABD2KW63_9BILA</name>
<accession>A0ABD2KW63</accession>
<gene>
    <name evidence="2" type="ORF">niasHT_011896</name>
</gene>
<reference evidence="2 3" key="1">
    <citation type="submission" date="2024-10" db="EMBL/GenBank/DDBJ databases">
        <authorList>
            <person name="Kim D."/>
        </authorList>
    </citation>
    <scope>NUCLEOTIDE SEQUENCE [LARGE SCALE GENOMIC DNA]</scope>
    <source>
        <strain evidence="2">BH-2024</strain>
    </source>
</reference>
<proteinExistence type="predicted"/>
<evidence type="ECO:0000256" key="1">
    <source>
        <dbReference type="SAM" id="MobiDB-lite"/>
    </source>
</evidence>
<evidence type="ECO:0000313" key="2">
    <source>
        <dbReference type="EMBL" id="KAL3107177.1"/>
    </source>
</evidence>
<dbReference type="Proteomes" id="UP001620626">
    <property type="component" value="Unassembled WGS sequence"/>
</dbReference>
<dbReference type="EMBL" id="JBICBT010000625">
    <property type="protein sequence ID" value="KAL3107177.1"/>
    <property type="molecule type" value="Genomic_DNA"/>
</dbReference>
<organism evidence="2 3">
    <name type="scientific">Heterodera trifolii</name>
    <dbReference type="NCBI Taxonomy" id="157864"/>
    <lineage>
        <taxon>Eukaryota</taxon>
        <taxon>Metazoa</taxon>
        <taxon>Ecdysozoa</taxon>
        <taxon>Nematoda</taxon>
        <taxon>Chromadorea</taxon>
        <taxon>Rhabditida</taxon>
        <taxon>Tylenchina</taxon>
        <taxon>Tylenchomorpha</taxon>
        <taxon>Tylenchoidea</taxon>
        <taxon>Heteroderidae</taxon>
        <taxon>Heteroderinae</taxon>
        <taxon>Heterodera</taxon>
    </lineage>
</organism>
<sequence length="86" mass="9583">MHLAKGQQTPTKNGKELDHSPEGKERVISANSDEAFIHSPKVQRLAAALIIGQILKTEHFEQWEYQQQQQLIGVDQSFAATNASNV</sequence>
<dbReference type="AlphaFoldDB" id="A0ABD2KW63"/>
<comment type="caution">
    <text evidence="2">The sequence shown here is derived from an EMBL/GenBank/DDBJ whole genome shotgun (WGS) entry which is preliminary data.</text>
</comment>